<evidence type="ECO:0000256" key="2">
    <source>
        <dbReference type="ARBA" id="ARBA00022801"/>
    </source>
</evidence>
<comment type="similarity">
    <text evidence="1">Belongs to the peptidase S33 family.</text>
</comment>
<comment type="caution">
    <text evidence="5">The sequence shown here is derived from an EMBL/GenBank/DDBJ whole genome shotgun (WGS) entry which is preliminary data.</text>
</comment>
<gene>
    <name evidence="5" type="ORF">ACFFH7_31770</name>
</gene>
<dbReference type="Pfam" id="PF08386">
    <property type="entry name" value="Abhydrolase_4"/>
    <property type="match status" value="1"/>
</dbReference>
<protein>
    <submittedName>
        <fullName evidence="5">Alpha/beta hydrolase</fullName>
    </submittedName>
</protein>
<feature type="signal peptide" evidence="3">
    <location>
        <begin position="1"/>
        <end position="24"/>
    </location>
</feature>
<evidence type="ECO:0000313" key="6">
    <source>
        <dbReference type="Proteomes" id="UP001589810"/>
    </source>
</evidence>
<evidence type="ECO:0000313" key="5">
    <source>
        <dbReference type="EMBL" id="MFC0546132.1"/>
    </source>
</evidence>
<dbReference type="PANTHER" id="PTHR43248">
    <property type="entry name" value="2-SUCCINYL-6-HYDROXY-2,4-CYCLOHEXADIENE-1-CARBOXYLATE SYNTHASE"/>
    <property type="match status" value="1"/>
</dbReference>
<sequence length="485" mass="52642">MRRLLACLGVATLLSTLAPATASAATVDWHPCDGQPAVDCATVPVPVDWTRPHGPTTPMAVARLKAAKPAQRKGVLMVNPGGPGGSGVSYVEAIAHSARYQALADSFDIVGFDPRGVGASADIRCDSKVLEEPVELVPTTRDQYRNLLAHNDRVAKNCRQLNGPLFDHVDTVSVVRDMDFLREQLGESKISYYGVSYGTQIGQQYLERYGRNLRAIVLDSNMDHSIGAFRYEATAALAFENSFKDFASWCDRTPSCSLHDQDVLALWDNLYAKASAGTLGDITPAGLRDRAFSAMYHPARDWFALADALKQLAAGTVHLAPPSDTEDNSYQAIWCSDWTWPNIDNFSSLSALRATSEAVAPHTHFSDFFSDVTNCLGWTGPLNNPQHALHVRNAPPVLMTNGIHDVATPYEWAQNVVTQIPTARLLTYDGTGHGDYGNSLCARDAINAYLLDLTLPARGTHCAAEWPTTPPAATFAPTNVPKPTH</sequence>
<dbReference type="PANTHER" id="PTHR43248:SF30">
    <property type="entry name" value="AB HYDROLASE-1 DOMAIN-CONTAINING PROTEIN"/>
    <property type="match status" value="1"/>
</dbReference>
<accession>A0ABV6N1G2</accession>
<evidence type="ECO:0000256" key="3">
    <source>
        <dbReference type="SAM" id="SignalP"/>
    </source>
</evidence>
<reference evidence="5 6" key="1">
    <citation type="submission" date="2024-09" db="EMBL/GenBank/DDBJ databases">
        <authorList>
            <person name="Sun Q."/>
            <person name="Mori K."/>
        </authorList>
    </citation>
    <scope>NUCLEOTIDE SEQUENCE [LARGE SCALE GENOMIC DNA]</scope>
    <source>
        <strain evidence="5 6">TBRC 1432</strain>
    </source>
</reference>
<feature type="chain" id="PRO_5046988066" evidence="3">
    <location>
        <begin position="25"/>
        <end position="485"/>
    </location>
</feature>
<dbReference type="InterPro" id="IPR051601">
    <property type="entry name" value="Serine_prot/Carboxylest_S33"/>
</dbReference>
<dbReference type="GO" id="GO:0016787">
    <property type="term" value="F:hydrolase activity"/>
    <property type="evidence" value="ECO:0007669"/>
    <property type="project" value="UniProtKB-KW"/>
</dbReference>
<keyword evidence="2 5" id="KW-0378">Hydrolase</keyword>
<dbReference type="Gene3D" id="3.40.50.1820">
    <property type="entry name" value="alpha/beta hydrolase"/>
    <property type="match status" value="1"/>
</dbReference>
<keyword evidence="6" id="KW-1185">Reference proteome</keyword>
<dbReference type="InterPro" id="IPR013595">
    <property type="entry name" value="Pept_S33_TAP-like_C"/>
</dbReference>
<feature type="domain" description="Peptidase S33 tripeptidyl aminopeptidase-like C-terminal" evidence="4">
    <location>
        <begin position="369"/>
        <end position="462"/>
    </location>
</feature>
<proteinExistence type="inferred from homology"/>
<evidence type="ECO:0000256" key="1">
    <source>
        <dbReference type="ARBA" id="ARBA00010088"/>
    </source>
</evidence>
<dbReference type="EMBL" id="JBHLUD010000011">
    <property type="protein sequence ID" value="MFC0546132.1"/>
    <property type="molecule type" value="Genomic_DNA"/>
</dbReference>
<keyword evidence="3" id="KW-0732">Signal</keyword>
<organism evidence="5 6">
    <name type="scientific">Kutzneria chonburiensis</name>
    <dbReference type="NCBI Taxonomy" id="1483604"/>
    <lineage>
        <taxon>Bacteria</taxon>
        <taxon>Bacillati</taxon>
        <taxon>Actinomycetota</taxon>
        <taxon>Actinomycetes</taxon>
        <taxon>Pseudonocardiales</taxon>
        <taxon>Pseudonocardiaceae</taxon>
        <taxon>Kutzneria</taxon>
    </lineage>
</organism>
<dbReference type="RefSeq" id="WP_273943312.1">
    <property type="nucleotide sequence ID" value="NZ_CP097263.1"/>
</dbReference>
<evidence type="ECO:0000259" key="4">
    <source>
        <dbReference type="Pfam" id="PF08386"/>
    </source>
</evidence>
<name>A0ABV6N1G2_9PSEU</name>
<dbReference type="SUPFAM" id="SSF53474">
    <property type="entry name" value="alpha/beta-Hydrolases"/>
    <property type="match status" value="1"/>
</dbReference>
<dbReference type="InterPro" id="IPR029058">
    <property type="entry name" value="AB_hydrolase_fold"/>
</dbReference>
<dbReference type="Proteomes" id="UP001589810">
    <property type="component" value="Unassembled WGS sequence"/>
</dbReference>